<comment type="caution">
    <text evidence="1">The sequence shown here is derived from an EMBL/GenBank/DDBJ whole genome shotgun (WGS) entry which is preliminary data.</text>
</comment>
<keyword evidence="2" id="KW-1185">Reference proteome</keyword>
<evidence type="ECO:0000313" key="1">
    <source>
        <dbReference type="EMBL" id="KAG1285413.1"/>
    </source>
</evidence>
<sequence>MRTNDSGRWVSNASASPPGSIWLRQKRTPAPAMRWQNCSSGTVWISASGRRTSMTSALPGRSRWCSDSSSQSAKASRCRVRSDCETNRFSGWVACRYRSSRPSAWSITCWSRSAMRPAASAAGITWPAASTVPSAWRSRSSSWYCAVLPPATATIG</sequence>
<dbReference type="Proteomes" id="UP000716291">
    <property type="component" value="Unassembled WGS sequence"/>
</dbReference>
<reference evidence="1" key="1">
    <citation type="journal article" date="2020" name="Microb. Genom.">
        <title>Genetic diversity of clinical and environmental Mucorales isolates obtained from an investigation of mucormycosis cases among solid organ transplant recipients.</title>
        <authorList>
            <person name="Nguyen M.H."/>
            <person name="Kaul D."/>
            <person name="Muto C."/>
            <person name="Cheng S.J."/>
            <person name="Richter R.A."/>
            <person name="Bruno V.M."/>
            <person name="Liu G."/>
            <person name="Beyhan S."/>
            <person name="Sundermann A.J."/>
            <person name="Mounaud S."/>
            <person name="Pasculle A.W."/>
            <person name="Nierman W.C."/>
            <person name="Driscoll E."/>
            <person name="Cumbie R."/>
            <person name="Clancy C.J."/>
            <person name="Dupont C.L."/>
        </authorList>
    </citation>
    <scope>NUCLEOTIDE SEQUENCE</scope>
    <source>
        <strain evidence="1">GL11</strain>
    </source>
</reference>
<evidence type="ECO:0000313" key="2">
    <source>
        <dbReference type="Proteomes" id="UP000716291"/>
    </source>
</evidence>
<dbReference type="EMBL" id="JAANQT010007741">
    <property type="protein sequence ID" value="KAG1285413.1"/>
    <property type="molecule type" value="Genomic_DNA"/>
</dbReference>
<protein>
    <submittedName>
        <fullName evidence="1">Uncharacterized protein</fullName>
    </submittedName>
</protein>
<proteinExistence type="predicted"/>
<gene>
    <name evidence="1" type="ORF">G6F64_014259</name>
</gene>
<name>A0A9P6WTS7_RHIOR</name>
<accession>A0A9P6WTS7</accession>
<organism evidence="1 2">
    <name type="scientific">Rhizopus oryzae</name>
    <name type="common">Mucormycosis agent</name>
    <name type="synonym">Rhizopus arrhizus var. delemar</name>
    <dbReference type="NCBI Taxonomy" id="64495"/>
    <lineage>
        <taxon>Eukaryota</taxon>
        <taxon>Fungi</taxon>
        <taxon>Fungi incertae sedis</taxon>
        <taxon>Mucoromycota</taxon>
        <taxon>Mucoromycotina</taxon>
        <taxon>Mucoromycetes</taxon>
        <taxon>Mucorales</taxon>
        <taxon>Mucorineae</taxon>
        <taxon>Rhizopodaceae</taxon>
        <taxon>Rhizopus</taxon>
    </lineage>
</organism>
<dbReference type="AlphaFoldDB" id="A0A9P6WTS7"/>